<accession>E6U4S6</accession>
<dbReference type="GO" id="GO:0000166">
    <property type="term" value="F:nucleotide binding"/>
    <property type="evidence" value="ECO:0007669"/>
    <property type="project" value="InterPro"/>
</dbReference>
<evidence type="ECO:0000256" key="3">
    <source>
        <dbReference type="SAM" id="SignalP"/>
    </source>
</evidence>
<keyword evidence="7" id="KW-1185">Reference proteome</keyword>
<name>E6U4S6_ETHHY</name>
<dbReference type="InterPro" id="IPR036907">
    <property type="entry name" value="5'-Nucleotdase_C_sf"/>
</dbReference>
<dbReference type="EMBL" id="CP002400">
    <property type="protein sequence ID" value="ADU27811.1"/>
    <property type="molecule type" value="Genomic_DNA"/>
</dbReference>
<dbReference type="InterPro" id="IPR006146">
    <property type="entry name" value="5'-Nucleotdase_CS"/>
</dbReference>
<sequence>MKKFIRTCWAGLLGLACAAGLVLGTSVPALAVTPSTDTITIFHTNDMHGHLIDAYNSSKVLTTIGADYTAGIRESVPGSLLVDAGDASQGVPFANISKGADVIKLTNAMKYDLGVLGNHEFDYGLDVMFDNVRNSNYPTLSANTYYGSQPILQGVNGQGLSGNNGCDLIKTVNGVKVGFFGIETPETAYKTNPSYLIGTAGSVTFKDPVAVSQQEINTLKGEGAQVIVGVMHIGNDPMSSPNSDQIASQLTGLNVLIDGHSHTVENNVVNGTLIVQTGCYGANVGRLDITVDSNGTVTPKETLISAAQAQKDYTPDTAVQALATQLSSAQAPLFNQVVGHTSTALWGGVVNNTSIARLGESNMGDLVADAMADAAKSHVAGTEEAGLPIVALENGGGVRDSIPQGDITQGQVSTILPFGNILSMKEVTPDVLYQIIENGVSKIAGQDATTGKITGADGRFPQVSGMRFTYDPSDTPSNTAATPAVTGSRVKQIVLLNPDGSDKQVLDRNDTTTKIVLATNDYEDAGGDGYTMLSGIKNIGEGDALDVITGNYITALTKAGGGTFAYPMSQGRIRLATSYVYPDYSASVTLTDSNGAVANRQVVYSIDNTSAAYGTTDSNGVLTVSNLTSGSHTIYVYQNGNYAEAYVNNTIGMTAVTNDMSAQSSDQAAAVAVMTSILNLPYSPTWVDQTTVNTALKAYNALTVQQQALVADSAVLKAAVVAVNPTDSGSSSSGSSKSSASAAASISASSAASGSSAASSAASSAVSASNPFTGDMRYPLTGAFVMFGISGAALLVLLRKKNKRR</sequence>
<protein>
    <submittedName>
        <fullName evidence="6">5'-Nucleotidase domain-containing protein</fullName>
    </submittedName>
</protein>
<evidence type="ECO:0000259" key="4">
    <source>
        <dbReference type="Pfam" id="PF00149"/>
    </source>
</evidence>
<dbReference type="InterPro" id="IPR006179">
    <property type="entry name" value="5_nucleotidase/apyrase"/>
</dbReference>
<dbReference type="GO" id="GO:0046872">
    <property type="term" value="F:metal ion binding"/>
    <property type="evidence" value="ECO:0007669"/>
    <property type="project" value="InterPro"/>
</dbReference>
<dbReference type="PANTHER" id="PTHR11575:SF24">
    <property type="entry name" value="5'-NUCLEOTIDASE"/>
    <property type="match status" value="1"/>
</dbReference>
<dbReference type="Proteomes" id="UP000001551">
    <property type="component" value="Chromosome"/>
</dbReference>
<dbReference type="STRING" id="663278.Ethha_2299"/>
<dbReference type="SUPFAM" id="SSF55816">
    <property type="entry name" value="5'-nucleotidase (syn. UDP-sugar hydrolase), C-terminal domain"/>
    <property type="match status" value="1"/>
</dbReference>
<feature type="transmembrane region" description="Helical" evidence="2">
    <location>
        <begin position="778"/>
        <end position="798"/>
    </location>
</feature>
<dbReference type="AlphaFoldDB" id="E6U4S6"/>
<proteinExistence type="predicted"/>
<dbReference type="RefSeq" id="WP_013486159.1">
    <property type="nucleotide sequence ID" value="NC_014828.1"/>
</dbReference>
<keyword evidence="2" id="KW-0472">Membrane</keyword>
<dbReference type="Gene3D" id="3.90.780.10">
    <property type="entry name" value="5'-Nucleotidase, C-terminal domain"/>
    <property type="match status" value="1"/>
</dbReference>
<dbReference type="CDD" id="cd00845">
    <property type="entry name" value="MPP_UshA_N_like"/>
    <property type="match status" value="1"/>
</dbReference>
<reference evidence="6 7" key="1">
    <citation type="submission" date="2010-12" db="EMBL/GenBank/DDBJ databases">
        <title>Complete sequence of Ethanoligenens harbinense YUAN-3.</title>
        <authorList>
            <person name="Lucas S."/>
            <person name="Copeland A."/>
            <person name="Lapidus A."/>
            <person name="Cheng J.-F."/>
            <person name="Bruce D."/>
            <person name="Goodwin L."/>
            <person name="Pitluck S."/>
            <person name="Chertkov O."/>
            <person name="Misra M."/>
            <person name="Detter J.C."/>
            <person name="Han C."/>
            <person name="Tapia R."/>
            <person name="Land M."/>
            <person name="Hauser L."/>
            <person name="Jeffries C."/>
            <person name="Kyrpides N."/>
            <person name="Ivanova N."/>
            <person name="Mikhailova N."/>
            <person name="Wang A."/>
            <person name="Mouttaki H."/>
            <person name="He Z."/>
            <person name="Zhou J."/>
            <person name="Hemme C.L."/>
            <person name="Woyke T."/>
        </authorList>
    </citation>
    <scope>NUCLEOTIDE SEQUENCE [LARGE SCALE GENOMIC DNA]</scope>
    <source>
        <strain evidence="7">DSM 18485 / JCM 12961 / CGMCC 1.5033 / YUAN-3</strain>
    </source>
</reference>
<dbReference type="GO" id="GO:0016788">
    <property type="term" value="F:hydrolase activity, acting on ester bonds"/>
    <property type="evidence" value="ECO:0007669"/>
    <property type="project" value="InterPro"/>
</dbReference>
<dbReference type="Pfam" id="PF02872">
    <property type="entry name" value="5_nucleotid_C"/>
    <property type="match status" value="1"/>
</dbReference>
<feature type="domain" description="5'-Nucleotidase C-terminal" evidence="5">
    <location>
        <begin position="337"/>
        <end position="534"/>
    </location>
</feature>
<dbReference type="PROSITE" id="PS00786">
    <property type="entry name" value="5_NUCLEOTIDASE_2"/>
    <property type="match status" value="1"/>
</dbReference>
<dbReference type="PRINTS" id="PR01607">
    <property type="entry name" value="APYRASEFAMLY"/>
</dbReference>
<evidence type="ECO:0000259" key="5">
    <source>
        <dbReference type="Pfam" id="PF02872"/>
    </source>
</evidence>
<dbReference type="GO" id="GO:0009166">
    <property type="term" value="P:nucleotide catabolic process"/>
    <property type="evidence" value="ECO:0007669"/>
    <property type="project" value="InterPro"/>
</dbReference>
<dbReference type="eggNOG" id="COG0737">
    <property type="taxonomic scope" value="Bacteria"/>
</dbReference>
<dbReference type="Pfam" id="PF00149">
    <property type="entry name" value="Metallophos"/>
    <property type="match status" value="1"/>
</dbReference>
<feature type="domain" description="Calcineurin-like phosphoesterase" evidence="4">
    <location>
        <begin position="40"/>
        <end position="263"/>
    </location>
</feature>
<dbReference type="KEGG" id="eha:Ethha_2299"/>
<keyword evidence="2" id="KW-0812">Transmembrane</keyword>
<keyword evidence="2" id="KW-1133">Transmembrane helix</keyword>
<gene>
    <name evidence="6" type="ordered locus">Ethha_2299</name>
</gene>
<evidence type="ECO:0000313" key="6">
    <source>
        <dbReference type="EMBL" id="ADU27811.1"/>
    </source>
</evidence>
<feature type="chain" id="PRO_5030168384" evidence="3">
    <location>
        <begin position="32"/>
        <end position="805"/>
    </location>
</feature>
<evidence type="ECO:0000313" key="7">
    <source>
        <dbReference type="Proteomes" id="UP000001551"/>
    </source>
</evidence>
<dbReference type="PROSITE" id="PS51257">
    <property type="entry name" value="PROKAR_LIPOPROTEIN"/>
    <property type="match status" value="1"/>
</dbReference>
<keyword evidence="1 3" id="KW-0732">Signal</keyword>
<organism evidence="6 7">
    <name type="scientific">Ethanoligenens harbinense (strain DSM 18485 / JCM 12961 / CGMCC 1.5033 / YUAN-3)</name>
    <dbReference type="NCBI Taxonomy" id="663278"/>
    <lineage>
        <taxon>Bacteria</taxon>
        <taxon>Bacillati</taxon>
        <taxon>Bacillota</taxon>
        <taxon>Clostridia</taxon>
        <taxon>Eubacteriales</taxon>
        <taxon>Oscillospiraceae</taxon>
        <taxon>Ethanoligenens</taxon>
    </lineage>
</organism>
<evidence type="ECO:0000256" key="1">
    <source>
        <dbReference type="ARBA" id="ARBA00022729"/>
    </source>
</evidence>
<evidence type="ECO:0000256" key="2">
    <source>
        <dbReference type="SAM" id="Phobius"/>
    </source>
</evidence>
<feature type="signal peptide" evidence="3">
    <location>
        <begin position="1"/>
        <end position="31"/>
    </location>
</feature>
<dbReference type="InterPro" id="IPR029052">
    <property type="entry name" value="Metallo-depent_PP-like"/>
</dbReference>
<dbReference type="PANTHER" id="PTHR11575">
    <property type="entry name" value="5'-NUCLEOTIDASE-RELATED"/>
    <property type="match status" value="1"/>
</dbReference>
<dbReference type="InterPro" id="IPR004843">
    <property type="entry name" value="Calcineurin-like_PHP"/>
</dbReference>
<dbReference type="HOGENOM" id="CLU_005854_7_3_9"/>
<dbReference type="InterPro" id="IPR008334">
    <property type="entry name" value="5'-Nucleotdase_C"/>
</dbReference>
<dbReference type="SUPFAM" id="SSF56300">
    <property type="entry name" value="Metallo-dependent phosphatases"/>
    <property type="match status" value="1"/>
</dbReference>
<dbReference type="Gene3D" id="3.60.21.10">
    <property type="match status" value="1"/>
</dbReference>